<keyword evidence="3" id="KW-1185">Reference proteome</keyword>
<evidence type="ECO:0000313" key="2">
    <source>
        <dbReference type="EMBL" id="MBS2964765.1"/>
    </source>
</evidence>
<dbReference type="Proteomes" id="UP000677913">
    <property type="component" value="Unassembled WGS sequence"/>
</dbReference>
<feature type="region of interest" description="Disordered" evidence="1">
    <location>
        <begin position="181"/>
        <end position="221"/>
    </location>
</feature>
<evidence type="ECO:0000256" key="1">
    <source>
        <dbReference type="SAM" id="MobiDB-lite"/>
    </source>
</evidence>
<comment type="caution">
    <text evidence="2">The sequence shown here is derived from an EMBL/GenBank/DDBJ whole genome shotgun (WGS) entry which is preliminary data.</text>
</comment>
<evidence type="ECO:0000313" key="3">
    <source>
        <dbReference type="Proteomes" id="UP000677913"/>
    </source>
</evidence>
<sequence length="221" mass="23003">AAAGGPAMPGAGMLPPNTGPAMLSQFLGQMFGNGQSLGDGQSWVAVLVFGGPIADQLRQYQFMQQFGSVPQYPAPAPSGYGNVPGYRFGSGFGYGVDDAVPGSGPQYGAMTQAYQQAYEWAAAQQAMLAAGQAQNVLPALPSGPDTAVPVASAVPPALPPAEATQTFAGMLNQDWAGWLGQNAQNVRPQNEEEDTQEPSYERRGGRLSSRLGAAVRELRGR</sequence>
<proteinExistence type="predicted"/>
<accession>A0A8J8BDR8</accession>
<gene>
    <name evidence="2" type="ORF">KGA66_17030</name>
</gene>
<protein>
    <submittedName>
        <fullName evidence="2">Uncharacterized protein</fullName>
    </submittedName>
</protein>
<reference evidence="2" key="1">
    <citation type="submission" date="2021-04" db="EMBL/GenBank/DDBJ databases">
        <title>Genome based classification of Actinospica acidithermotolerans sp. nov., an actinobacterium isolated from an Indonesian hot spring.</title>
        <authorList>
            <person name="Kusuma A.B."/>
            <person name="Putra K.E."/>
            <person name="Nafisah S."/>
            <person name="Loh J."/>
            <person name="Nouioui I."/>
            <person name="Goodfellow M."/>
        </authorList>
    </citation>
    <scope>NUCLEOTIDE SEQUENCE</scope>
    <source>
        <strain evidence="2">DSM 45618</strain>
    </source>
</reference>
<dbReference type="AlphaFoldDB" id="A0A8J8BDR8"/>
<organism evidence="2 3">
    <name type="scientific">Actinocrinis puniceicyclus</name>
    <dbReference type="NCBI Taxonomy" id="977794"/>
    <lineage>
        <taxon>Bacteria</taxon>
        <taxon>Bacillati</taxon>
        <taxon>Actinomycetota</taxon>
        <taxon>Actinomycetes</taxon>
        <taxon>Catenulisporales</taxon>
        <taxon>Actinospicaceae</taxon>
        <taxon>Actinocrinis</taxon>
    </lineage>
</organism>
<feature type="non-terminal residue" evidence="2">
    <location>
        <position position="1"/>
    </location>
</feature>
<name>A0A8J8BDR8_9ACTN</name>
<dbReference type="EMBL" id="JAGSXH010000059">
    <property type="protein sequence ID" value="MBS2964765.1"/>
    <property type="molecule type" value="Genomic_DNA"/>
</dbReference>